<evidence type="ECO:0000256" key="1">
    <source>
        <dbReference type="SAM" id="Phobius"/>
    </source>
</evidence>
<gene>
    <name evidence="2" type="ORF">ACFPO9_02115</name>
</gene>
<accession>A0ABW0RT29</accession>
<feature type="transmembrane region" description="Helical" evidence="1">
    <location>
        <begin position="98"/>
        <end position="117"/>
    </location>
</feature>
<evidence type="ECO:0000313" key="2">
    <source>
        <dbReference type="EMBL" id="MFC5547307.1"/>
    </source>
</evidence>
<evidence type="ECO:0000313" key="3">
    <source>
        <dbReference type="Proteomes" id="UP001596086"/>
    </source>
</evidence>
<dbReference type="Proteomes" id="UP001596086">
    <property type="component" value="Unassembled WGS sequence"/>
</dbReference>
<protein>
    <submittedName>
        <fullName evidence="2">Uncharacterized protein</fullName>
    </submittedName>
</protein>
<keyword evidence="1" id="KW-1133">Transmembrane helix</keyword>
<comment type="caution">
    <text evidence="2">The sequence shown here is derived from an EMBL/GenBank/DDBJ whole genome shotgun (WGS) entry which is preliminary data.</text>
</comment>
<keyword evidence="1" id="KW-0812">Transmembrane</keyword>
<feature type="transmembrane region" description="Helical" evidence="1">
    <location>
        <begin position="73"/>
        <end position="92"/>
    </location>
</feature>
<dbReference type="RefSeq" id="WP_379766340.1">
    <property type="nucleotide sequence ID" value="NZ_JBHSMZ010000001.1"/>
</dbReference>
<proteinExistence type="predicted"/>
<dbReference type="EMBL" id="JBHSMZ010000001">
    <property type="protein sequence ID" value="MFC5547307.1"/>
    <property type="molecule type" value="Genomic_DNA"/>
</dbReference>
<name>A0ABW0RT29_9BURK</name>
<reference evidence="3" key="1">
    <citation type="journal article" date="2019" name="Int. J. Syst. Evol. Microbiol.">
        <title>The Global Catalogue of Microorganisms (GCM) 10K type strain sequencing project: providing services to taxonomists for standard genome sequencing and annotation.</title>
        <authorList>
            <consortium name="The Broad Institute Genomics Platform"/>
            <consortium name="The Broad Institute Genome Sequencing Center for Infectious Disease"/>
            <person name="Wu L."/>
            <person name="Ma J."/>
        </authorList>
    </citation>
    <scope>NUCLEOTIDE SEQUENCE [LARGE SCALE GENOMIC DNA]</scope>
    <source>
        <strain evidence="3">CGMCC 4.5798</strain>
    </source>
</reference>
<keyword evidence="3" id="KW-1185">Reference proteome</keyword>
<feature type="transmembrane region" description="Helical" evidence="1">
    <location>
        <begin position="40"/>
        <end position="66"/>
    </location>
</feature>
<organism evidence="2 3">
    <name type="scientific">Massilia aerilata</name>
    <dbReference type="NCBI Taxonomy" id="453817"/>
    <lineage>
        <taxon>Bacteria</taxon>
        <taxon>Pseudomonadati</taxon>
        <taxon>Pseudomonadota</taxon>
        <taxon>Betaproteobacteria</taxon>
        <taxon>Burkholderiales</taxon>
        <taxon>Oxalobacteraceae</taxon>
        <taxon>Telluria group</taxon>
        <taxon>Massilia</taxon>
    </lineage>
</organism>
<sequence length="123" mass="13048">MDGHPLPWRAFLLAPLASVPALTILGLGSSDAGIASDILLGLYFGITIGLPFAYAGMLLAGLPLYLLLRRFHLVRLWTICTLGMIVPLALFSDAPASITMGAIWAGLAVCITAFLLLPKDLRS</sequence>
<keyword evidence="1" id="KW-0472">Membrane</keyword>